<comment type="caution">
    <text evidence="2">The sequence shown here is derived from an EMBL/GenBank/DDBJ whole genome shotgun (WGS) entry which is preliminary data.</text>
</comment>
<sequence>MPTGECRSLFASDIGVKDRNIRITTEDWSKVPVGQKETIWLDVKKKWNIKDEQRRKTILTYVANRFKGFKAYLTSYFIYHTKKSRRTEAVDPLTIYPQITKEDWDEFKKSDKARASQKNNIHPHYMGRVGYTGKKDQWFKEELEKETVENPDADPIQTQESVESRLTDRAYSWIKAHTPATKSPPPQTQKLIDDIVS</sequence>
<feature type="region of interest" description="Disordered" evidence="1">
    <location>
        <begin position="175"/>
        <end position="197"/>
    </location>
</feature>
<dbReference type="Proteomes" id="UP001443914">
    <property type="component" value="Unassembled WGS sequence"/>
</dbReference>
<dbReference type="AlphaFoldDB" id="A0AAW1HIR3"/>
<gene>
    <name evidence="2" type="ORF">RND81_11G067600</name>
</gene>
<reference evidence="2" key="1">
    <citation type="submission" date="2024-03" db="EMBL/GenBank/DDBJ databases">
        <title>WGS assembly of Saponaria officinalis var. Norfolk2.</title>
        <authorList>
            <person name="Jenkins J."/>
            <person name="Shu S."/>
            <person name="Grimwood J."/>
            <person name="Barry K."/>
            <person name="Goodstein D."/>
            <person name="Schmutz J."/>
            <person name="Leebens-Mack J."/>
            <person name="Osbourn A."/>
        </authorList>
    </citation>
    <scope>NUCLEOTIDE SEQUENCE [LARGE SCALE GENOMIC DNA]</scope>
    <source>
        <strain evidence="2">JIC</strain>
    </source>
</reference>
<evidence type="ECO:0000313" key="2">
    <source>
        <dbReference type="EMBL" id="KAK9676298.1"/>
    </source>
</evidence>
<organism evidence="2 3">
    <name type="scientific">Saponaria officinalis</name>
    <name type="common">Common soapwort</name>
    <name type="synonym">Lychnis saponaria</name>
    <dbReference type="NCBI Taxonomy" id="3572"/>
    <lineage>
        <taxon>Eukaryota</taxon>
        <taxon>Viridiplantae</taxon>
        <taxon>Streptophyta</taxon>
        <taxon>Embryophyta</taxon>
        <taxon>Tracheophyta</taxon>
        <taxon>Spermatophyta</taxon>
        <taxon>Magnoliopsida</taxon>
        <taxon>eudicotyledons</taxon>
        <taxon>Gunneridae</taxon>
        <taxon>Pentapetalae</taxon>
        <taxon>Caryophyllales</taxon>
        <taxon>Caryophyllaceae</taxon>
        <taxon>Caryophylleae</taxon>
        <taxon>Saponaria</taxon>
    </lineage>
</organism>
<dbReference type="EMBL" id="JBDFQZ010000011">
    <property type="protein sequence ID" value="KAK9676298.1"/>
    <property type="molecule type" value="Genomic_DNA"/>
</dbReference>
<proteinExistence type="predicted"/>
<accession>A0AAW1HIR3</accession>
<name>A0AAW1HIR3_SAPOF</name>
<evidence type="ECO:0000313" key="3">
    <source>
        <dbReference type="Proteomes" id="UP001443914"/>
    </source>
</evidence>
<dbReference type="PANTHER" id="PTHR33018:SF34">
    <property type="entry name" value="OS02G0472350 PROTEIN"/>
    <property type="match status" value="1"/>
</dbReference>
<feature type="region of interest" description="Disordered" evidence="1">
    <location>
        <begin position="145"/>
        <end position="164"/>
    </location>
</feature>
<evidence type="ECO:0000256" key="1">
    <source>
        <dbReference type="SAM" id="MobiDB-lite"/>
    </source>
</evidence>
<protein>
    <submittedName>
        <fullName evidence="2">Uncharacterized protein</fullName>
    </submittedName>
</protein>
<keyword evidence="3" id="KW-1185">Reference proteome</keyword>
<dbReference type="PANTHER" id="PTHR33018">
    <property type="entry name" value="OS10G0338966 PROTEIN-RELATED"/>
    <property type="match status" value="1"/>
</dbReference>